<dbReference type="InterPro" id="IPR012910">
    <property type="entry name" value="Plug_dom"/>
</dbReference>
<dbReference type="Pfam" id="PF00593">
    <property type="entry name" value="TonB_dep_Rec_b-barrel"/>
    <property type="match status" value="1"/>
</dbReference>
<dbReference type="PANTHER" id="PTHR32552:SF81">
    <property type="entry name" value="TONB-DEPENDENT OUTER MEMBRANE RECEPTOR"/>
    <property type="match status" value="1"/>
</dbReference>
<name>A0A381XJB9_9ZZZZ</name>
<evidence type="ECO:0000256" key="1">
    <source>
        <dbReference type="ARBA" id="ARBA00004571"/>
    </source>
</evidence>
<evidence type="ECO:0000256" key="2">
    <source>
        <dbReference type="ARBA" id="ARBA00022448"/>
    </source>
</evidence>
<dbReference type="InterPro" id="IPR036942">
    <property type="entry name" value="Beta-barrel_TonB_sf"/>
</dbReference>
<keyword evidence="9" id="KW-0998">Cell outer membrane</keyword>
<dbReference type="Pfam" id="PF07715">
    <property type="entry name" value="Plug"/>
    <property type="match status" value="1"/>
</dbReference>
<dbReference type="GO" id="GO:0009279">
    <property type="term" value="C:cell outer membrane"/>
    <property type="evidence" value="ECO:0007669"/>
    <property type="project" value="UniProtKB-SubCell"/>
</dbReference>
<evidence type="ECO:0000256" key="8">
    <source>
        <dbReference type="ARBA" id="ARBA00023136"/>
    </source>
</evidence>
<evidence type="ECO:0000256" key="7">
    <source>
        <dbReference type="ARBA" id="ARBA00023077"/>
    </source>
</evidence>
<keyword evidence="4" id="KW-0812">Transmembrane</keyword>
<keyword evidence="3" id="KW-0410">Iron transport</keyword>
<keyword evidence="2" id="KW-0813">Transport</keyword>
<dbReference type="AlphaFoldDB" id="A0A381XJB9"/>
<evidence type="ECO:0000259" key="11">
    <source>
        <dbReference type="Pfam" id="PF07715"/>
    </source>
</evidence>
<evidence type="ECO:0000256" key="3">
    <source>
        <dbReference type="ARBA" id="ARBA00022496"/>
    </source>
</evidence>
<evidence type="ECO:0000256" key="6">
    <source>
        <dbReference type="ARBA" id="ARBA00023065"/>
    </source>
</evidence>
<keyword evidence="8" id="KW-0472">Membrane</keyword>
<keyword evidence="6" id="KW-0406">Ion transport</keyword>
<dbReference type="GO" id="GO:0006826">
    <property type="term" value="P:iron ion transport"/>
    <property type="evidence" value="ECO:0007669"/>
    <property type="project" value="UniProtKB-KW"/>
</dbReference>
<dbReference type="PROSITE" id="PS52016">
    <property type="entry name" value="TONB_DEPENDENT_REC_3"/>
    <property type="match status" value="1"/>
</dbReference>
<dbReference type="InterPro" id="IPR000531">
    <property type="entry name" value="Beta-barrel_TonB"/>
</dbReference>
<gene>
    <name evidence="12" type="ORF">METZ01_LOCUS117709</name>
</gene>
<comment type="subcellular location">
    <subcellularLocation>
        <location evidence="1">Cell outer membrane</location>
        <topology evidence="1">Multi-pass membrane protein</topology>
    </subcellularLocation>
</comment>
<dbReference type="InterPro" id="IPR039426">
    <property type="entry name" value="TonB-dep_rcpt-like"/>
</dbReference>
<sequence>MKNNYFGKLLFATVLLLTGNIITITAAEIEEIIITAERKVASVQDTPIAVSAYGQEQMEILQIDNTIDLINVVPNLFGGNNTGLGTANMYYLRGQGNDESISTFDPPVGTYIDEVYVTRQNANNFALFDVERIEVLRGPQGTLYGRNTTGGAISLVMRKPAEERGGFIEAGVGSFGRTTLRGSVDIPMSETLLTKFSAYSVQDDGYLKNTVLNKKFNDMDKKGFRAAARVLISDTTTWDVALDVSDTSSANVRGALVGDDRVSTASATPNQVLVGSTGLKSNGYGNDVEATNFVSNLSFAMGNGTANFIVGKRDMEQKFLLNFPNALSDDFFAIDNDGDHEMTSVELKWSGDLENASVTYGVYYMDEENVTDFADYLDFGAFAGAPGQAVVQLADRVLFNDTESSSIYAQVDVNVGSGILTIGGRHTSDEKTIAYTGGITTQALVDAGVPIRLKTSAFTPRIAYKVDVNENAMVYVSATKGFKSGGWNSRATSGPAAASFGPEQIWSYEFGLRGGYMDNRLQTNITLFRSDLEDLQTTAATPDGQFLTTNAGGLRNSGIEAEITFLPNDNTRMFFAMGIQNASYVDLPLGCTAPNTSYAAFDADCNAADPKRTPDSTYTIGFSGDYEVGGGFKISPYASARIIGENVAGTRHLGHNKSGETIVNAGFALSNEGPWTLRIECKNCSDNTYTTSNLFVPYYPLPRTYTANLKWEF</sequence>
<evidence type="ECO:0000259" key="10">
    <source>
        <dbReference type="Pfam" id="PF00593"/>
    </source>
</evidence>
<feature type="domain" description="TonB-dependent receptor plug" evidence="11">
    <location>
        <begin position="43"/>
        <end position="152"/>
    </location>
</feature>
<protein>
    <submittedName>
        <fullName evidence="12">Uncharacterized protein</fullName>
    </submittedName>
</protein>
<evidence type="ECO:0000256" key="9">
    <source>
        <dbReference type="ARBA" id="ARBA00023237"/>
    </source>
</evidence>
<evidence type="ECO:0000256" key="5">
    <source>
        <dbReference type="ARBA" id="ARBA00023004"/>
    </source>
</evidence>
<feature type="domain" description="TonB-dependent receptor-like beta-barrel" evidence="10">
    <location>
        <begin position="233"/>
        <end position="683"/>
    </location>
</feature>
<reference evidence="12" key="1">
    <citation type="submission" date="2018-05" db="EMBL/GenBank/DDBJ databases">
        <authorList>
            <person name="Lanie J.A."/>
            <person name="Ng W.-L."/>
            <person name="Kazmierczak K.M."/>
            <person name="Andrzejewski T.M."/>
            <person name="Davidsen T.M."/>
            <person name="Wayne K.J."/>
            <person name="Tettelin H."/>
            <person name="Glass J.I."/>
            <person name="Rusch D."/>
            <person name="Podicherti R."/>
            <person name="Tsui H.-C.T."/>
            <person name="Winkler M.E."/>
        </authorList>
    </citation>
    <scope>NUCLEOTIDE SEQUENCE</scope>
</reference>
<organism evidence="12">
    <name type="scientific">marine metagenome</name>
    <dbReference type="NCBI Taxonomy" id="408172"/>
    <lineage>
        <taxon>unclassified sequences</taxon>
        <taxon>metagenomes</taxon>
        <taxon>ecological metagenomes</taxon>
    </lineage>
</organism>
<dbReference type="PANTHER" id="PTHR32552">
    <property type="entry name" value="FERRICHROME IRON RECEPTOR-RELATED"/>
    <property type="match status" value="1"/>
</dbReference>
<evidence type="ECO:0000313" key="12">
    <source>
        <dbReference type="EMBL" id="SVA64855.1"/>
    </source>
</evidence>
<dbReference type="Gene3D" id="2.40.170.20">
    <property type="entry name" value="TonB-dependent receptor, beta-barrel domain"/>
    <property type="match status" value="1"/>
</dbReference>
<proteinExistence type="predicted"/>
<dbReference type="SUPFAM" id="SSF56935">
    <property type="entry name" value="Porins"/>
    <property type="match status" value="1"/>
</dbReference>
<dbReference type="EMBL" id="UINC01015393">
    <property type="protein sequence ID" value="SVA64855.1"/>
    <property type="molecule type" value="Genomic_DNA"/>
</dbReference>
<evidence type="ECO:0000256" key="4">
    <source>
        <dbReference type="ARBA" id="ARBA00022692"/>
    </source>
</evidence>
<accession>A0A381XJB9</accession>
<keyword evidence="5" id="KW-0408">Iron</keyword>
<keyword evidence="7" id="KW-0798">TonB box</keyword>